<dbReference type="Proteomes" id="UP001597273">
    <property type="component" value="Unassembled WGS sequence"/>
</dbReference>
<evidence type="ECO:0000259" key="2">
    <source>
        <dbReference type="Pfam" id="PF08327"/>
    </source>
</evidence>
<feature type="domain" description="Activator of Hsp90 ATPase homologue 1/2-like C-terminal" evidence="2">
    <location>
        <begin position="18"/>
        <end position="157"/>
    </location>
</feature>
<evidence type="ECO:0000256" key="1">
    <source>
        <dbReference type="ARBA" id="ARBA00006817"/>
    </source>
</evidence>
<comment type="caution">
    <text evidence="3">The sequence shown here is derived from an EMBL/GenBank/DDBJ whole genome shotgun (WGS) entry which is preliminary data.</text>
</comment>
<proteinExistence type="inferred from homology"/>
<reference evidence="4" key="1">
    <citation type="journal article" date="2019" name="Int. J. Syst. Evol. Microbiol.">
        <title>The Global Catalogue of Microorganisms (GCM) 10K type strain sequencing project: providing services to taxonomists for standard genome sequencing and annotation.</title>
        <authorList>
            <consortium name="The Broad Institute Genomics Platform"/>
            <consortium name="The Broad Institute Genome Sequencing Center for Infectious Disease"/>
            <person name="Wu L."/>
            <person name="Ma J."/>
        </authorList>
    </citation>
    <scope>NUCLEOTIDE SEQUENCE [LARGE SCALE GENOMIC DNA]</scope>
    <source>
        <strain evidence="4">CGMCC 1.15475</strain>
    </source>
</reference>
<accession>A0ABW4QHC8</accession>
<evidence type="ECO:0000313" key="4">
    <source>
        <dbReference type="Proteomes" id="UP001597273"/>
    </source>
</evidence>
<dbReference type="Pfam" id="PF08327">
    <property type="entry name" value="AHSA1"/>
    <property type="match status" value="1"/>
</dbReference>
<sequence length="160" mass="17512">MSHPPKTRIDTAARVIQAPPSAIYQAFMDPESLVSWLPPEGMSARIDEFDAREGGTYQLTLTYEADPSYVGKTSDNTDVSRGRFLKLVPDTKIVTAGVFDSEDPAFAGEMTQTWYLEEVPEGTKVTIVSENVPPGIGKEDHDAGMNSSLGNLADFLENRQ</sequence>
<organism evidence="3 4">
    <name type="scientific">Planococcus chinensis</name>
    <dbReference type="NCBI Taxonomy" id="272917"/>
    <lineage>
        <taxon>Bacteria</taxon>
        <taxon>Bacillati</taxon>
        <taxon>Bacillota</taxon>
        <taxon>Bacilli</taxon>
        <taxon>Bacillales</taxon>
        <taxon>Caryophanaceae</taxon>
        <taxon>Planococcus</taxon>
    </lineage>
</organism>
<comment type="similarity">
    <text evidence="1">Belongs to the AHA1 family.</text>
</comment>
<dbReference type="CDD" id="cd08895">
    <property type="entry name" value="SRPBCC_CalC_Aha1-like_2"/>
    <property type="match status" value="1"/>
</dbReference>
<protein>
    <submittedName>
        <fullName evidence="3">SRPBCC family protein</fullName>
    </submittedName>
</protein>
<keyword evidence="4" id="KW-1185">Reference proteome</keyword>
<dbReference type="SUPFAM" id="SSF55961">
    <property type="entry name" value="Bet v1-like"/>
    <property type="match status" value="1"/>
</dbReference>
<evidence type="ECO:0000313" key="3">
    <source>
        <dbReference type="EMBL" id="MFD1862994.1"/>
    </source>
</evidence>
<dbReference type="RefSeq" id="WP_204891898.1">
    <property type="nucleotide sequence ID" value="NZ_JBHUFW010000005.1"/>
</dbReference>
<dbReference type="EMBL" id="JBHUFW010000005">
    <property type="protein sequence ID" value="MFD1862994.1"/>
    <property type="molecule type" value="Genomic_DNA"/>
</dbReference>
<name>A0ABW4QHC8_9BACL</name>
<gene>
    <name evidence="3" type="ORF">ACFSDB_08620</name>
</gene>
<dbReference type="InterPro" id="IPR023393">
    <property type="entry name" value="START-like_dom_sf"/>
</dbReference>
<dbReference type="Gene3D" id="3.30.530.20">
    <property type="match status" value="1"/>
</dbReference>
<dbReference type="InterPro" id="IPR013538">
    <property type="entry name" value="ASHA1/2-like_C"/>
</dbReference>